<dbReference type="PANTHER" id="PTHR14202:SF0">
    <property type="entry name" value="RNA-BINDING PROTEIN RO60"/>
    <property type="match status" value="1"/>
</dbReference>
<dbReference type="Gene3D" id="3.40.50.410">
    <property type="entry name" value="von Willebrand factor, type A domain"/>
    <property type="match status" value="1"/>
</dbReference>
<dbReference type="InterPro" id="IPR036465">
    <property type="entry name" value="vWFA_dom_sf"/>
</dbReference>
<evidence type="ECO:0000313" key="9">
    <source>
        <dbReference type="EMBL" id="MCD5316605.1"/>
    </source>
</evidence>
<comment type="similarity">
    <text evidence="2">Belongs to the Ro 60 kDa family.</text>
</comment>
<protein>
    <submittedName>
        <fullName evidence="9">TROVE domain-containing protein</fullName>
    </submittedName>
</protein>
<feature type="region of interest" description="Disordered" evidence="7">
    <location>
        <begin position="1"/>
        <end position="25"/>
    </location>
</feature>
<evidence type="ECO:0000256" key="3">
    <source>
        <dbReference type="ARBA" id="ARBA00022490"/>
    </source>
</evidence>
<accession>A0A9X1NLN8</accession>
<dbReference type="GO" id="GO:0005737">
    <property type="term" value="C:cytoplasm"/>
    <property type="evidence" value="ECO:0007669"/>
    <property type="project" value="UniProtKB-SubCell"/>
</dbReference>
<gene>
    <name evidence="9" type="ORF">LR394_37475</name>
</gene>
<dbReference type="RefSeq" id="WP_231449456.1">
    <property type="nucleotide sequence ID" value="NZ_JAJOMB010000031.1"/>
</dbReference>
<evidence type="ECO:0000256" key="2">
    <source>
        <dbReference type="ARBA" id="ARBA00007814"/>
    </source>
</evidence>
<dbReference type="InterPro" id="IPR040322">
    <property type="entry name" value="TROVE2"/>
</dbReference>
<evidence type="ECO:0000256" key="5">
    <source>
        <dbReference type="ARBA" id="ARBA00022884"/>
    </source>
</evidence>
<dbReference type="GO" id="GO:0003723">
    <property type="term" value="F:RNA binding"/>
    <property type="evidence" value="ECO:0007669"/>
    <property type="project" value="UniProtKB-KW"/>
</dbReference>
<dbReference type="PANTHER" id="PTHR14202">
    <property type="entry name" value="60 KDA RIBONUCLEOPROTEIN SSA/RO"/>
    <property type="match status" value="1"/>
</dbReference>
<dbReference type="Proteomes" id="UP001138997">
    <property type="component" value="Unassembled WGS sequence"/>
</dbReference>
<dbReference type="InterPro" id="IPR037214">
    <property type="entry name" value="TROVE_dom_sf"/>
</dbReference>
<feature type="domain" description="TROVE" evidence="8">
    <location>
        <begin position="20"/>
        <end position="359"/>
    </location>
</feature>
<comment type="subcellular location">
    <subcellularLocation>
        <location evidence="1">Cytoplasm</location>
    </subcellularLocation>
</comment>
<evidence type="ECO:0000256" key="6">
    <source>
        <dbReference type="ARBA" id="ARBA00023274"/>
    </source>
</evidence>
<evidence type="ECO:0000256" key="1">
    <source>
        <dbReference type="ARBA" id="ARBA00004496"/>
    </source>
</evidence>
<reference evidence="9" key="1">
    <citation type="submission" date="2021-11" db="EMBL/GenBank/DDBJ databases">
        <title>Streptomyces corallinus and Kineosporia corallina sp. nov., two new coral-derived marine actinobacteria.</title>
        <authorList>
            <person name="Buangrab K."/>
            <person name="Sutthacheep M."/>
            <person name="Yeemin T."/>
            <person name="Harunari E."/>
            <person name="Igarashi Y."/>
            <person name="Sripreechasak P."/>
            <person name="Kanchanasin P."/>
            <person name="Tanasupawat S."/>
            <person name="Phongsopitanun W."/>
        </authorList>
    </citation>
    <scope>NUCLEOTIDE SEQUENCE</scope>
    <source>
        <strain evidence="9">JCM 31032</strain>
    </source>
</reference>
<dbReference type="SUPFAM" id="SSF53300">
    <property type="entry name" value="vWA-like"/>
    <property type="match status" value="1"/>
</dbReference>
<dbReference type="Pfam" id="PF05731">
    <property type="entry name" value="TROVE"/>
    <property type="match status" value="1"/>
</dbReference>
<comment type="caution">
    <text evidence="9">The sequence shown here is derived from an EMBL/GenBank/DDBJ whole genome shotgun (WGS) entry which is preliminary data.</text>
</comment>
<keyword evidence="5" id="KW-0694">RNA-binding</keyword>
<keyword evidence="4" id="KW-0479">Metal-binding</keyword>
<evidence type="ECO:0000256" key="7">
    <source>
        <dbReference type="SAM" id="MobiDB-lite"/>
    </source>
</evidence>
<dbReference type="InterPro" id="IPR008858">
    <property type="entry name" value="TROVE_dom"/>
</dbReference>
<name>A0A9X1NLN8_9ACTN</name>
<keyword evidence="3" id="KW-0963">Cytoplasm</keyword>
<dbReference type="GO" id="GO:0046872">
    <property type="term" value="F:metal ion binding"/>
    <property type="evidence" value="ECO:0007669"/>
    <property type="project" value="UniProtKB-KW"/>
</dbReference>
<evidence type="ECO:0000313" key="10">
    <source>
        <dbReference type="Proteomes" id="UP001138997"/>
    </source>
</evidence>
<dbReference type="GO" id="GO:1990904">
    <property type="term" value="C:ribonucleoprotein complex"/>
    <property type="evidence" value="ECO:0007669"/>
    <property type="project" value="UniProtKB-KW"/>
</dbReference>
<proteinExistence type="inferred from homology"/>
<evidence type="ECO:0000259" key="8">
    <source>
        <dbReference type="PROSITE" id="PS50988"/>
    </source>
</evidence>
<evidence type="ECO:0000256" key="4">
    <source>
        <dbReference type="ARBA" id="ARBA00022723"/>
    </source>
</evidence>
<keyword evidence="6" id="KW-0687">Ribonucleoprotein</keyword>
<dbReference type="EMBL" id="JAJOMB010000031">
    <property type="protein sequence ID" value="MCD5316605.1"/>
    <property type="molecule type" value="Genomic_DNA"/>
</dbReference>
<dbReference type="PROSITE" id="PS50988">
    <property type="entry name" value="TROVE"/>
    <property type="match status" value="1"/>
</dbReference>
<organism evidence="9 10">
    <name type="scientific">Kineosporia babensis</name>
    <dbReference type="NCBI Taxonomy" id="499548"/>
    <lineage>
        <taxon>Bacteria</taxon>
        <taxon>Bacillati</taxon>
        <taxon>Actinomycetota</taxon>
        <taxon>Actinomycetes</taxon>
        <taxon>Kineosporiales</taxon>
        <taxon>Kineosporiaceae</taxon>
        <taxon>Kineosporia</taxon>
    </lineage>
</organism>
<dbReference type="SUPFAM" id="SSF140864">
    <property type="entry name" value="TROVE domain-like"/>
    <property type="match status" value="1"/>
</dbReference>
<sequence length="521" mass="57334">MTKFSSKAALLSRPRSDGTARTYEGGLGYHRDAKSELFLLAVTNMVSENTFYEGAGERDQRFQDLVQAVTLDDPSWVARFVPYLRGPMNMRSAALVMAAEYALTLRTAPDSVRAQAPSVRSVISSALQRADEPGEFIGYWKLRTGRVTLPGGVQRGVADAVDRLFTEYAALKYDGKSHAIRLGDVIELTHPAARAPWQGQLYQYLLDRRHHPEDVRADLSQLPMIRANLALDQIPSSERSSVLRGANAASLLKDAGFTWEELSGWLGGPMDAAAWRAVLPSMGFMARLRNLRNFDKADLAASDVAPVIAMLTDPQRIARSRQLPFRFLAASRAASGSRWAEPLEQALNHSLANVPALPGRTLILVDRSVSMWSRLSRRSDLLRADAAAIFGTALAVRARRADLVQFGSSSRRVTFGRSESVLRVLDRFEQLGGTYTAAALQEHYAGHDRVIVVTDEQVAQGQDVDRAVPAQVPMYTWNLAGYQIGHTPSGSRNRHVFGGLSDAAFAMIPLIEAGRSQDWPF</sequence>
<dbReference type="AlphaFoldDB" id="A0A9X1NLN8"/>
<keyword evidence="10" id="KW-1185">Reference proteome</keyword>